<keyword evidence="4" id="KW-1015">Disulfide bond</keyword>
<dbReference type="SUPFAM" id="SSF48726">
    <property type="entry name" value="Immunoglobulin"/>
    <property type="match status" value="1"/>
</dbReference>
<reference evidence="8" key="2">
    <citation type="submission" date="2025-08" db="UniProtKB">
        <authorList>
            <consortium name="Ensembl"/>
        </authorList>
    </citation>
    <scope>IDENTIFICATION</scope>
</reference>
<dbReference type="AlphaFoldDB" id="A0AAQ5WX58"/>
<dbReference type="PROSITE" id="PS50835">
    <property type="entry name" value="IG_LIKE"/>
    <property type="match status" value="1"/>
</dbReference>
<dbReference type="Pfam" id="PF07686">
    <property type="entry name" value="V-set"/>
    <property type="match status" value="1"/>
</dbReference>
<evidence type="ECO:0000256" key="5">
    <source>
        <dbReference type="ARBA" id="ARBA00023180"/>
    </source>
</evidence>
<dbReference type="GO" id="GO:1903037">
    <property type="term" value="P:regulation of leukocyte cell-cell adhesion"/>
    <property type="evidence" value="ECO:0007669"/>
    <property type="project" value="UniProtKB-ARBA"/>
</dbReference>
<name>A0AAQ5WX58_AMPOC</name>
<dbReference type="PANTHER" id="PTHR24100">
    <property type="entry name" value="BUTYROPHILIN"/>
    <property type="match status" value="1"/>
</dbReference>
<dbReference type="SMART" id="SM00409">
    <property type="entry name" value="IG"/>
    <property type="match status" value="1"/>
</dbReference>
<dbReference type="Ensembl" id="ENSAOCT00000068017.1">
    <property type="protein sequence ID" value="ENSAOCP00000033358.1"/>
    <property type="gene ID" value="ENSAOCG00000032072.1"/>
</dbReference>
<dbReference type="InterPro" id="IPR013783">
    <property type="entry name" value="Ig-like_fold"/>
</dbReference>
<evidence type="ECO:0000259" key="7">
    <source>
        <dbReference type="PROSITE" id="PS50835"/>
    </source>
</evidence>
<keyword evidence="3" id="KW-0472">Membrane</keyword>
<reference evidence="8 9" key="1">
    <citation type="submission" date="2022-01" db="EMBL/GenBank/DDBJ databases">
        <title>A chromosome-scale genome assembly of the false clownfish, Amphiprion ocellaris.</title>
        <authorList>
            <person name="Ryu T."/>
        </authorList>
    </citation>
    <scope>NUCLEOTIDE SEQUENCE [LARGE SCALE GENOMIC DNA]</scope>
</reference>
<evidence type="ECO:0000313" key="9">
    <source>
        <dbReference type="Proteomes" id="UP001501940"/>
    </source>
</evidence>
<evidence type="ECO:0000256" key="2">
    <source>
        <dbReference type="ARBA" id="ARBA00022729"/>
    </source>
</evidence>
<sequence>LKTSPSIFLVASVNLNTVFVSTEEPKVIGSHDTITAAVGEDVILPCHLEPPFDVHNLTVLWKHNGAAVHTYKSRGDNLDAQDKSFKNRTLFFHGEMVNGNISLKLFNVTEQDKGVYTCVVPRLDSQVRKGNRIISPPPRFLFSSFSLLPRMHFFFSLQTWWKLNVFF</sequence>
<feature type="domain" description="Ig-like" evidence="7">
    <location>
        <begin position="25"/>
        <end position="135"/>
    </location>
</feature>
<evidence type="ECO:0000313" key="8">
    <source>
        <dbReference type="Ensembl" id="ENSAOCP00000033358.1"/>
    </source>
</evidence>
<dbReference type="GO" id="GO:0005102">
    <property type="term" value="F:signaling receptor binding"/>
    <property type="evidence" value="ECO:0007669"/>
    <property type="project" value="TreeGrafter"/>
</dbReference>
<dbReference type="GO" id="GO:0009897">
    <property type="term" value="C:external side of plasma membrane"/>
    <property type="evidence" value="ECO:0007669"/>
    <property type="project" value="TreeGrafter"/>
</dbReference>
<dbReference type="InterPro" id="IPR003599">
    <property type="entry name" value="Ig_sub"/>
</dbReference>
<dbReference type="FunFam" id="2.60.40.10:FF:000142">
    <property type="entry name" value="V-set domain-containing T-cell activation inhibitor 1"/>
    <property type="match status" value="1"/>
</dbReference>
<dbReference type="GO" id="GO:0050852">
    <property type="term" value="P:T cell receptor signaling pathway"/>
    <property type="evidence" value="ECO:0007669"/>
    <property type="project" value="TreeGrafter"/>
</dbReference>
<dbReference type="GO" id="GO:0050863">
    <property type="term" value="P:regulation of T cell activation"/>
    <property type="evidence" value="ECO:0007669"/>
    <property type="project" value="UniProtKB-ARBA"/>
</dbReference>
<accession>A0AAQ5WX58</accession>
<dbReference type="GO" id="GO:0001817">
    <property type="term" value="P:regulation of cytokine production"/>
    <property type="evidence" value="ECO:0007669"/>
    <property type="project" value="TreeGrafter"/>
</dbReference>
<dbReference type="InterPro" id="IPR050504">
    <property type="entry name" value="IgSF_BTN/MOG"/>
</dbReference>
<keyword evidence="5" id="KW-0325">Glycoprotein</keyword>
<reference evidence="8" key="3">
    <citation type="submission" date="2025-09" db="UniProtKB">
        <authorList>
            <consortium name="Ensembl"/>
        </authorList>
    </citation>
    <scope>IDENTIFICATION</scope>
</reference>
<dbReference type="PANTHER" id="PTHR24100:SF151">
    <property type="entry name" value="ICOS LIGAND"/>
    <property type="match status" value="1"/>
</dbReference>
<protein>
    <recommendedName>
        <fullName evidence="7">Ig-like domain-containing protein</fullName>
    </recommendedName>
</protein>
<keyword evidence="2" id="KW-0732">Signal</keyword>
<keyword evidence="6" id="KW-0393">Immunoglobulin domain</keyword>
<keyword evidence="9" id="KW-1185">Reference proteome</keyword>
<proteinExistence type="predicted"/>
<dbReference type="Proteomes" id="UP001501940">
    <property type="component" value="Chromosome 23"/>
</dbReference>
<evidence type="ECO:0000256" key="1">
    <source>
        <dbReference type="ARBA" id="ARBA00004370"/>
    </source>
</evidence>
<evidence type="ECO:0000256" key="3">
    <source>
        <dbReference type="ARBA" id="ARBA00023136"/>
    </source>
</evidence>
<evidence type="ECO:0000256" key="6">
    <source>
        <dbReference type="ARBA" id="ARBA00023319"/>
    </source>
</evidence>
<dbReference type="GeneTree" id="ENSGT01050000244843"/>
<evidence type="ECO:0000256" key="4">
    <source>
        <dbReference type="ARBA" id="ARBA00023157"/>
    </source>
</evidence>
<organism evidence="8 9">
    <name type="scientific">Amphiprion ocellaris</name>
    <name type="common">Clown anemonefish</name>
    <dbReference type="NCBI Taxonomy" id="80972"/>
    <lineage>
        <taxon>Eukaryota</taxon>
        <taxon>Metazoa</taxon>
        <taxon>Chordata</taxon>
        <taxon>Craniata</taxon>
        <taxon>Vertebrata</taxon>
        <taxon>Euteleostomi</taxon>
        <taxon>Actinopterygii</taxon>
        <taxon>Neopterygii</taxon>
        <taxon>Teleostei</taxon>
        <taxon>Neoteleostei</taxon>
        <taxon>Acanthomorphata</taxon>
        <taxon>Ovalentaria</taxon>
        <taxon>Pomacentridae</taxon>
        <taxon>Amphiprion</taxon>
    </lineage>
</organism>
<dbReference type="InterPro" id="IPR036179">
    <property type="entry name" value="Ig-like_dom_sf"/>
</dbReference>
<comment type="subcellular location">
    <subcellularLocation>
        <location evidence="1">Membrane</location>
    </subcellularLocation>
</comment>
<dbReference type="Gene3D" id="2.60.40.10">
    <property type="entry name" value="Immunoglobulins"/>
    <property type="match status" value="1"/>
</dbReference>
<dbReference type="InterPro" id="IPR013106">
    <property type="entry name" value="Ig_V-set"/>
</dbReference>
<dbReference type="InterPro" id="IPR007110">
    <property type="entry name" value="Ig-like_dom"/>
</dbReference>